<evidence type="ECO:0000313" key="1">
    <source>
        <dbReference type="EMBL" id="MCJ2541546.1"/>
    </source>
</evidence>
<dbReference type="GO" id="GO:0016740">
    <property type="term" value="F:transferase activity"/>
    <property type="evidence" value="ECO:0007669"/>
    <property type="project" value="UniProtKB-KW"/>
</dbReference>
<dbReference type="PANTHER" id="PTHR38134">
    <property type="entry name" value="SLR1395 PROTEIN"/>
    <property type="match status" value="1"/>
</dbReference>
<dbReference type="Proteomes" id="UP000830835">
    <property type="component" value="Unassembled WGS sequence"/>
</dbReference>
<organism evidence="1 2">
    <name type="scientific">Thermostichus vulcanus str. 'Rupite'</name>
    <dbReference type="NCBI Taxonomy" id="2813851"/>
    <lineage>
        <taxon>Bacteria</taxon>
        <taxon>Bacillati</taxon>
        <taxon>Cyanobacteriota</taxon>
        <taxon>Cyanophyceae</taxon>
        <taxon>Thermostichales</taxon>
        <taxon>Thermostichaceae</taxon>
        <taxon>Thermostichus</taxon>
    </lineage>
</organism>
<evidence type="ECO:0000313" key="2">
    <source>
        <dbReference type="Proteomes" id="UP000830835"/>
    </source>
</evidence>
<dbReference type="EMBL" id="JAFIRA010000002">
    <property type="protein sequence ID" value="MCJ2541546.1"/>
    <property type="molecule type" value="Genomic_DNA"/>
</dbReference>
<dbReference type="InterPro" id="IPR053205">
    <property type="entry name" value="GHMP_kinase_L-arabinokinase"/>
</dbReference>
<keyword evidence="1" id="KW-0808">Transferase</keyword>
<name>A0ABT0C700_THEVL</name>
<comment type="caution">
    <text evidence="1">The sequence shown here is derived from an EMBL/GenBank/DDBJ whole genome shotgun (WGS) entry which is preliminary data.</text>
</comment>
<proteinExistence type="predicted"/>
<dbReference type="RefSeq" id="WP_244348625.1">
    <property type="nucleotide sequence ID" value="NZ_JAFIRA010000002.1"/>
</dbReference>
<gene>
    <name evidence="1" type="ORF">JX360_01270</name>
</gene>
<dbReference type="SUPFAM" id="SSF53756">
    <property type="entry name" value="UDP-Glycosyltransferase/glycogen phosphorylase"/>
    <property type="match status" value="1"/>
</dbReference>
<accession>A0ABT0C700</accession>
<reference evidence="1" key="1">
    <citation type="submission" date="2021-02" db="EMBL/GenBank/DDBJ databases">
        <title>The CRISPR/cas machinery reduction and long-range gene transfer in the hot spring cyanobacterium Synechococcus.</title>
        <authorList>
            <person name="Dvorak P."/>
            <person name="Jahodarova E."/>
            <person name="Hasler P."/>
            <person name="Poulickova A."/>
        </authorList>
    </citation>
    <scope>NUCLEOTIDE SEQUENCE</scope>
    <source>
        <strain evidence="1">Rupite</strain>
    </source>
</reference>
<dbReference type="PANTHER" id="PTHR38134:SF2">
    <property type="entry name" value="GALACTOKINASE"/>
    <property type="match status" value="1"/>
</dbReference>
<sequence length="363" mass="40589">MNPIPLYVAVTAHGFGHTTRLAAVINTLLRRDANVLPIFVTPAPRWLLERYVQGKFLHRPRQLDVGVVQPDGLQADLPATLTALKEFKARSAALIRAEADFIRTQRVPLVFADVPPIAAAIAKAAGIPCWMASNFGWDFIYQDYGAEFQPFVAWIRDLYGHCDRLFRLPFSEAMSAFPHQQTVGLTGGDPQFSAAEVAAKLQLRLEQPTALFTFGGLGLQGFPYPRLQDFPDWQFLTFDRQAPPLPNLTLLDGQVWRPADVMPLCRWVVSKPGYGTLAEALRSRTPMACVTRSGFAESELLIEGLQRYGWHRILSPEEFFQGSWDFLRDPAHPPQMPDGLDLQGNETIATALQTHLCPIEPQE</sequence>
<keyword evidence="2" id="KW-1185">Reference proteome</keyword>
<protein>
    <submittedName>
        <fullName evidence="1">Glycosyl transferase</fullName>
    </submittedName>
</protein>